<feature type="region of interest" description="Disordered" evidence="2">
    <location>
        <begin position="1950"/>
        <end position="2030"/>
    </location>
</feature>
<proteinExistence type="predicted"/>
<dbReference type="Gene3D" id="3.10.10.10">
    <property type="entry name" value="HIV Type 1 Reverse Transcriptase, subunit A, domain 1"/>
    <property type="match status" value="1"/>
</dbReference>
<dbReference type="InterPro" id="IPR002347">
    <property type="entry name" value="SDR_fam"/>
</dbReference>
<feature type="region of interest" description="Disordered" evidence="2">
    <location>
        <begin position="1"/>
        <end position="46"/>
    </location>
</feature>
<feature type="compositionally biased region" description="Basic and acidic residues" evidence="2">
    <location>
        <begin position="2016"/>
        <end position="2030"/>
    </location>
</feature>
<dbReference type="InterPro" id="IPR043128">
    <property type="entry name" value="Rev_trsase/Diguanyl_cyclase"/>
</dbReference>
<feature type="region of interest" description="Disordered" evidence="2">
    <location>
        <begin position="532"/>
        <end position="560"/>
    </location>
</feature>
<feature type="region of interest" description="Disordered" evidence="2">
    <location>
        <begin position="2335"/>
        <end position="2392"/>
    </location>
</feature>
<dbReference type="GO" id="GO:0015074">
    <property type="term" value="P:DNA integration"/>
    <property type="evidence" value="ECO:0007669"/>
    <property type="project" value="InterPro"/>
</dbReference>
<organism evidence="4">
    <name type="scientific">Cladocopium goreaui</name>
    <dbReference type="NCBI Taxonomy" id="2562237"/>
    <lineage>
        <taxon>Eukaryota</taxon>
        <taxon>Sar</taxon>
        <taxon>Alveolata</taxon>
        <taxon>Dinophyceae</taxon>
        <taxon>Suessiales</taxon>
        <taxon>Symbiodiniaceae</taxon>
        <taxon>Cladocopium</taxon>
    </lineage>
</organism>
<dbReference type="EMBL" id="CAMXCT020004445">
    <property type="protein sequence ID" value="CAL1162422.1"/>
    <property type="molecule type" value="Genomic_DNA"/>
</dbReference>
<protein>
    <recommendedName>
        <fullName evidence="3">DUF4116 domain-containing protein</fullName>
    </recommendedName>
</protein>
<evidence type="ECO:0000313" key="6">
    <source>
        <dbReference type="Proteomes" id="UP001152797"/>
    </source>
</evidence>
<dbReference type="Gene3D" id="3.30.70.270">
    <property type="match status" value="1"/>
</dbReference>
<sequence length="2800" mass="313477">MSAMEARRQLAERKAKAQAEVEEEKQKREHDRREKERKKKRKEKFKEEERLQLLYKEMEEAKKLTWEQKVEREWFALEFAPPEVKDNREVALCAINQSGLALQHCSVELKEDKEMILLACANSFGEALKYVDESFYRERDFMVEAAQAHVQSLKYADIELREDEDFIRECMEKSSWLALGYADKDLLSNERLVLEACRLGGLALRYAAKELHEDHFICLTAVKQDWRAMQFVAKKLLYDLELAEAAVKHTWHAFACLPDKLRANRSLAHDAVADSWCALKFCSAELRADRELAKAALQQSWKALEIMDPALRSDKEFAMMATRQNPEALKLLPPELMADREVILEAVKQNWQAWSMASVELRDDEELLQIAMDQNVHALEFASERIKADVANVETAMRGDWVAVQHTVQPLFPEWVHDGLSHPYWISITEGPGKSVRRRKKPGFKTVDDVLDHFRVDEAIWRAFERQVGSPGSDLRLLASLPQVALVTGCNNALTDNGPFSPIEATQVGLVWRLAKRIMAARSNVTEENFIDVDPWMEQQSRDNDPRGEQQQRASGSSGVKERVLKMNALIDQHDDSELLPPSPADVDRWYQNYIVTMGSQPDETEEPTANQLAALHKRVFIENRPPYCDFSVWVPLERRMSRIQKCRVYTPLGDGTFLQKDLPGPGTHSAWKASWHVFRTACLMLNICSIAALEAYSRQIEKLMVQWPKTWGLIYTADDSARAERLEKLRRRFTIDAGTLSAGLAKPWPSRSPEVEAEEAGETPAKEAESSADFGDSSSSSSEDEAKEPNTMETTRNKRKPDKVEAVQNKKNAESKQAGPSGDKDQPGEEAGPVTASGSGEAHSATGPWVPDRVKRALEKSKNFDEFRKNRPFRYLHLFSGEKDQLSVSLKKAAEKARLEIYVESLDRKKDKEINLAAPATYDEIDKSVEEGDWDGYHSGFPCGSFSRVRWRDTDHGPGPVRSAAHIYGLPGNTVQQQREADEGTLMATRSAWLHRKQIESFRRRALPEASTMESPPGAINTGSAWDLPELKQVLDETNSSVAEFNTCAYQSQLRRRWFKPAKWAGKLESLATLAKVCRCPEWVTHVPLIGKSATEAAGAYPEELADAVAIKVVDTWKRILNLEWLRYQMSVKSSEVNELQMKWLDNEDKRRKRLYEETKPVIADSITQEKKRKVPSKALEANAEEEQVTASSSVGPTKKRTREEQNDFAIGGMRNPAMAVSRLHQVQKVGEQIDKAWRSFVTDFPQAIDLARDYGSREAKFDDKVLRNWTARLEDLLEVNEQEGITLKDNTEFRSPLNSFLWDAWRMKARDPEQYLGQWAREGVPLGMDQLIPDSNIFPPVETDEVLEERTDMRVLSNLKNYESVETQKQEAAIEIDRYVKKGFVRRETELPGVESQRSALKTSSRFASSEVEFVLIDLQDAFCHFGLHPTELKHAVSPGLENGTGIVWCAMLFGFKGAPLIMGRLSAAIGRLLQSTFHPAAGQVQIYIDDVLLTIRGPEEERNLQVSKVLCLLAAFGVQVATHKGERGRRVQWIGTTMELTSHHILIGTPPKMIEEIKTTMANWDDKGMIPIKELRSFAGRLSWVAGIVPRLRWTVTSVYAVLTAAIKEEATERQRAQKRQGDKRPKMGLVAVKRLGTVIPWLKAVFEVSDIMLIRKERLIEHEAVWGVVTDASPKGIGGLLINKVAGEWLPVEAYEALVQKHHAEALDIEYGEASGQAVLEGLAILRAVQLWLPKFQGKALVIRSDSAVALAMSSKLDSPNRVLNYLAAELALALEKAEVPKLIPQHIPGSLNKEADWLSRPHQRGEVPQVLKTIKIRRTTALADKGMGTKPPGEEGSNGAAAISGGTRRTTEHSVSDMADPGHRFSGWNALSSMCAAAMPGRNEGGRPNLRHGMQGLLLHRITGVRPPLETTYNTEGASESAQTWNSKAWDSYTYRAKAPKLPQFDRDASSRTRTGTKSIEQFNLGPRSDSEKAIGVVKNARGAHENKPIRGKRKISPERNDSSGQPQKAVSEEKIPQKNPSEEKIPIKDVGKMTQNRGWVSRIKRSFIEKFYSKSTLATKNTKRKKIMEILENMEEGQLPLTPEKITTLAAILDATGMKAGDQYLSEAKAMHIEDGHGWEVGLERQMTTCKRAMQRDKGPETRAKEVRVQDISDDKWEEATEAQGEPKRPSWSYAWAAIWMLRAIEAAQVMAKHVDIDFKTKNVKLYIAKSKTDQKAAGVWRTLACCGKDPCNRACPFALAVKALNEVNSKDGNCTLFPDAEGKAVSKIHMVAAWTKYVDEKATGHSARRSGAMAYAREGTSIHHIQFLGRWKSSAVFRYIEDAMTEMPMNVTNREPKELDEEQKAQQERQQRRALKPKARASPKKEDSPEKKREHKPLVHDEEKEQVYAVSKSRGTSIKHLVGQAAWGIPLDSWTTACGWNFARKNVKVELTKRPSLMVALAVTALAVRGFGLRRCFTGSAQTPLTGQRGQSLASTRRVVPDAFSALGVSSHGLATFAAAMLTAMGVSTVAATPARAESPKDRKYSLADQVARFQRAKDEKNQRYLDIDTVYDGSWLKGKRVLVVGGSRGLGLAITKELMAQGAETIGTCRGAPGGLEGLGCKVISGIDVQDNATMQKLVKDLGGPIDLLIQNAGYFMEGKETLEELNDKEQLKQIDICALGPLRVTSALYKGGLLKGGKVVIITSQAGSVEWRFTQNKGEGGDYGHHMSRAACNIAAALMSEELKEAGIPVTLVHPGFNRTEMTSKFEEIWDIEGAVDASVGAKRVLHEAKRVNMDTTGKFFNAEDGLEIPW</sequence>
<dbReference type="SUPFAM" id="SSF56349">
    <property type="entry name" value="DNA breaking-rejoining enzymes"/>
    <property type="match status" value="1"/>
</dbReference>
<dbReference type="Gene3D" id="1.10.443.10">
    <property type="entry name" value="Intergrase catalytic core"/>
    <property type="match status" value="1"/>
</dbReference>
<dbReference type="PRINTS" id="PR00081">
    <property type="entry name" value="GDHRDH"/>
</dbReference>
<comment type="caution">
    <text evidence="4">The sequence shown here is derived from an EMBL/GenBank/DDBJ whole genome shotgun (WGS) entry which is preliminary data.</text>
</comment>
<dbReference type="Pfam" id="PF13475">
    <property type="entry name" value="DUF4116"/>
    <property type="match status" value="4"/>
</dbReference>
<dbReference type="SUPFAM" id="SSF51735">
    <property type="entry name" value="NAD(P)-binding Rossmann-fold domains"/>
    <property type="match status" value="1"/>
</dbReference>
<feature type="compositionally biased region" description="Low complexity" evidence="2">
    <location>
        <begin position="772"/>
        <end position="782"/>
    </location>
</feature>
<dbReference type="PANTHER" id="PTHR45458:SF1">
    <property type="entry name" value="SHORT CHAIN DEHYDROGENASE"/>
    <property type="match status" value="1"/>
</dbReference>
<dbReference type="InterPro" id="IPR043502">
    <property type="entry name" value="DNA/RNA_pol_sf"/>
</dbReference>
<dbReference type="SUPFAM" id="SSF56672">
    <property type="entry name" value="DNA/RNA polymerases"/>
    <property type="match status" value="1"/>
</dbReference>
<dbReference type="OrthoDB" id="5296at2759"/>
<feature type="domain" description="DUF4116" evidence="3">
    <location>
        <begin position="289"/>
        <end position="336"/>
    </location>
</feature>
<feature type="compositionally biased region" description="Basic residues" evidence="2">
    <location>
        <begin position="2359"/>
        <end position="2369"/>
    </location>
</feature>
<keyword evidence="1" id="KW-0233">DNA recombination</keyword>
<feature type="domain" description="DUF4116" evidence="3">
    <location>
        <begin position="339"/>
        <end position="387"/>
    </location>
</feature>
<gene>
    <name evidence="4" type="ORF">C1SCF055_LOCUS34427</name>
</gene>
<accession>A0A9P1DGK2</accession>
<dbReference type="InterPro" id="IPR052184">
    <property type="entry name" value="SDR_enzymes"/>
</dbReference>
<feature type="compositionally biased region" description="Basic and acidic residues" evidence="2">
    <location>
        <begin position="1"/>
        <end position="34"/>
    </location>
</feature>
<reference evidence="5" key="2">
    <citation type="submission" date="2024-04" db="EMBL/GenBank/DDBJ databases">
        <authorList>
            <person name="Chen Y."/>
            <person name="Shah S."/>
            <person name="Dougan E. K."/>
            <person name="Thang M."/>
            <person name="Chan C."/>
        </authorList>
    </citation>
    <scope>NUCLEOTIDE SEQUENCE [LARGE SCALE GENOMIC DNA]</scope>
</reference>
<evidence type="ECO:0000259" key="3">
    <source>
        <dbReference type="Pfam" id="PF13475"/>
    </source>
</evidence>
<reference evidence="4" key="1">
    <citation type="submission" date="2022-10" db="EMBL/GenBank/DDBJ databases">
        <authorList>
            <person name="Chen Y."/>
            <person name="Dougan E. K."/>
            <person name="Chan C."/>
            <person name="Rhodes N."/>
            <person name="Thang M."/>
        </authorList>
    </citation>
    <scope>NUCLEOTIDE SEQUENCE</scope>
</reference>
<evidence type="ECO:0000313" key="4">
    <source>
        <dbReference type="EMBL" id="CAI4009047.1"/>
    </source>
</evidence>
<dbReference type="EMBL" id="CAMXCT010004445">
    <property type="protein sequence ID" value="CAI4009047.1"/>
    <property type="molecule type" value="Genomic_DNA"/>
</dbReference>
<dbReference type="GO" id="GO:0016616">
    <property type="term" value="F:oxidoreductase activity, acting on the CH-OH group of donors, NAD or NADP as acceptor"/>
    <property type="evidence" value="ECO:0007669"/>
    <property type="project" value="TreeGrafter"/>
</dbReference>
<feature type="region of interest" description="Disordered" evidence="2">
    <location>
        <begin position="743"/>
        <end position="853"/>
    </location>
</feature>
<evidence type="ECO:0000313" key="5">
    <source>
        <dbReference type="EMBL" id="CAL1162422.1"/>
    </source>
</evidence>
<evidence type="ECO:0000256" key="2">
    <source>
        <dbReference type="SAM" id="MobiDB-lite"/>
    </source>
</evidence>
<dbReference type="Gene3D" id="3.40.50.720">
    <property type="entry name" value="NAD(P)-binding Rossmann-like Domain"/>
    <property type="match status" value="1"/>
</dbReference>
<feature type="compositionally biased region" description="Basic and acidic residues" evidence="2">
    <location>
        <begin position="2370"/>
        <end position="2392"/>
    </location>
</feature>
<keyword evidence="6" id="KW-1185">Reference proteome</keyword>
<dbReference type="InterPro" id="IPR011010">
    <property type="entry name" value="DNA_brk_join_enz"/>
</dbReference>
<feature type="region of interest" description="Disordered" evidence="2">
    <location>
        <begin position="1829"/>
        <end position="1864"/>
    </location>
</feature>
<dbReference type="Pfam" id="PF00106">
    <property type="entry name" value="adh_short"/>
    <property type="match status" value="1"/>
</dbReference>
<feature type="compositionally biased region" description="Basic and acidic residues" evidence="2">
    <location>
        <begin position="1854"/>
        <end position="1864"/>
    </location>
</feature>
<dbReference type="GO" id="GO:0003677">
    <property type="term" value="F:DNA binding"/>
    <property type="evidence" value="ECO:0007669"/>
    <property type="project" value="InterPro"/>
</dbReference>
<feature type="domain" description="DUF4116" evidence="3">
    <location>
        <begin position="87"/>
        <end position="135"/>
    </location>
</feature>
<dbReference type="GO" id="GO:0006310">
    <property type="term" value="P:DNA recombination"/>
    <property type="evidence" value="ECO:0007669"/>
    <property type="project" value="UniProtKB-KW"/>
</dbReference>
<name>A0A9P1DGK2_9DINO</name>
<feature type="compositionally biased region" description="Basic and acidic residues" evidence="2">
    <location>
        <begin position="540"/>
        <end position="550"/>
    </location>
</feature>
<dbReference type="InterPro" id="IPR013762">
    <property type="entry name" value="Integrase-like_cat_sf"/>
</dbReference>
<dbReference type="PANTHER" id="PTHR45458">
    <property type="entry name" value="SHORT-CHAIN DEHYDROGENASE/REDUCTASE SDR"/>
    <property type="match status" value="1"/>
</dbReference>
<evidence type="ECO:0000256" key="1">
    <source>
        <dbReference type="ARBA" id="ARBA00023172"/>
    </source>
</evidence>
<feature type="compositionally biased region" description="Basic and acidic residues" evidence="2">
    <location>
        <begin position="2341"/>
        <end position="2358"/>
    </location>
</feature>
<dbReference type="Proteomes" id="UP001152797">
    <property type="component" value="Unassembled WGS sequence"/>
</dbReference>
<feature type="compositionally biased region" description="Polar residues" evidence="2">
    <location>
        <begin position="1957"/>
        <end position="1967"/>
    </location>
</feature>
<dbReference type="InterPro" id="IPR036291">
    <property type="entry name" value="NAD(P)-bd_dom_sf"/>
</dbReference>
<feature type="domain" description="DUF4116" evidence="3">
    <location>
        <begin position="163"/>
        <end position="211"/>
    </location>
</feature>
<feature type="region of interest" description="Disordered" evidence="2">
    <location>
        <begin position="1168"/>
        <end position="1205"/>
    </location>
</feature>
<dbReference type="InterPro" id="IPR025197">
    <property type="entry name" value="DUF4116"/>
</dbReference>
<dbReference type="EMBL" id="CAMXCT030004445">
    <property type="protein sequence ID" value="CAL4796359.1"/>
    <property type="molecule type" value="Genomic_DNA"/>
</dbReference>